<sequence>MRDFGEALEDCGLSMVGFKGYKFTWSNRWRGVGNVKLRLDRMVANDLMFLTFRDKLTHHLNSVVSDHLPKLMGFGSHSWAKSK</sequence>
<gene>
    <name evidence="1" type="ORF">L3X38_002979</name>
</gene>
<dbReference type="EMBL" id="JAJFAZ020000001">
    <property type="protein sequence ID" value="KAI5350088.1"/>
    <property type="molecule type" value="Genomic_DNA"/>
</dbReference>
<evidence type="ECO:0000313" key="1">
    <source>
        <dbReference type="EMBL" id="KAI5350088.1"/>
    </source>
</evidence>
<evidence type="ECO:0000313" key="2">
    <source>
        <dbReference type="Proteomes" id="UP001054821"/>
    </source>
</evidence>
<dbReference type="SUPFAM" id="SSF56219">
    <property type="entry name" value="DNase I-like"/>
    <property type="match status" value="1"/>
</dbReference>
<dbReference type="PANTHER" id="PTHR33710">
    <property type="entry name" value="BNAC02G09200D PROTEIN"/>
    <property type="match status" value="1"/>
</dbReference>
<keyword evidence="2" id="KW-1185">Reference proteome</keyword>
<proteinExistence type="predicted"/>
<dbReference type="Proteomes" id="UP001054821">
    <property type="component" value="Chromosome 1"/>
</dbReference>
<name>A0AAD4WUZ4_PRUDU</name>
<organism evidence="1 2">
    <name type="scientific">Prunus dulcis</name>
    <name type="common">Almond</name>
    <name type="synonym">Amygdalus dulcis</name>
    <dbReference type="NCBI Taxonomy" id="3755"/>
    <lineage>
        <taxon>Eukaryota</taxon>
        <taxon>Viridiplantae</taxon>
        <taxon>Streptophyta</taxon>
        <taxon>Embryophyta</taxon>
        <taxon>Tracheophyta</taxon>
        <taxon>Spermatophyta</taxon>
        <taxon>Magnoliopsida</taxon>
        <taxon>eudicotyledons</taxon>
        <taxon>Gunneridae</taxon>
        <taxon>Pentapetalae</taxon>
        <taxon>rosids</taxon>
        <taxon>fabids</taxon>
        <taxon>Rosales</taxon>
        <taxon>Rosaceae</taxon>
        <taxon>Amygdaloideae</taxon>
        <taxon>Amygdaleae</taxon>
        <taxon>Prunus</taxon>
    </lineage>
</organism>
<protein>
    <submittedName>
        <fullName evidence="1">Uncharacterized protein</fullName>
    </submittedName>
</protein>
<dbReference type="InterPro" id="IPR036691">
    <property type="entry name" value="Endo/exonu/phosph_ase_sf"/>
</dbReference>
<dbReference type="PANTHER" id="PTHR33710:SF71">
    <property type="entry name" value="ENDONUCLEASE_EXONUCLEASE_PHOSPHATASE DOMAIN-CONTAINING PROTEIN"/>
    <property type="match status" value="1"/>
</dbReference>
<dbReference type="AlphaFoldDB" id="A0AAD4WUZ4"/>
<comment type="caution">
    <text evidence="1">The sequence shown here is derived from an EMBL/GenBank/DDBJ whole genome shotgun (WGS) entry which is preliminary data.</text>
</comment>
<accession>A0AAD4WUZ4</accession>
<reference evidence="1 2" key="1">
    <citation type="journal article" date="2022" name="G3 (Bethesda)">
        <title>Whole-genome sequence and methylome profiling of the almond [Prunus dulcis (Mill.) D.A. Webb] cultivar 'Nonpareil'.</title>
        <authorList>
            <person name="D'Amico-Willman K.M."/>
            <person name="Ouma W.Z."/>
            <person name="Meulia T."/>
            <person name="Sideli G.M."/>
            <person name="Gradziel T.M."/>
            <person name="Fresnedo-Ramirez J."/>
        </authorList>
    </citation>
    <scope>NUCLEOTIDE SEQUENCE [LARGE SCALE GENOMIC DNA]</scope>
    <source>
        <strain evidence="1">Clone GOH B32 T37-40</strain>
    </source>
</reference>